<dbReference type="PANTHER" id="PTHR43110:SF1">
    <property type="entry name" value="THIOL PEROXIDASE"/>
    <property type="match status" value="1"/>
</dbReference>
<dbReference type="STRING" id="28189.CCYN74_200015"/>
<accession>A0A0B7HAS6</accession>
<dbReference type="InterPro" id="IPR050455">
    <property type="entry name" value="Tpx_Peroxidase_subfamily"/>
</dbReference>
<dbReference type="InterPro" id="IPR013740">
    <property type="entry name" value="Redoxin"/>
</dbReference>
<dbReference type="Pfam" id="PF08534">
    <property type="entry name" value="Redoxin"/>
    <property type="match status" value="1"/>
</dbReference>
<protein>
    <recommendedName>
        <fullName evidence="6">Thiol peroxidase</fullName>
        <shortName evidence="6">Tpx</shortName>
        <ecNumber evidence="6">1.11.1.24</ecNumber>
    </recommendedName>
    <alternativeName>
        <fullName evidence="6">Peroxiredoxin tpx</fullName>
        <shortName evidence="6">Prx</shortName>
    </alternativeName>
    <alternativeName>
        <fullName evidence="6">Thioredoxin peroxidase</fullName>
    </alternativeName>
    <alternativeName>
        <fullName evidence="6">Thioredoxin-dependent peroxiredoxin</fullName>
    </alternativeName>
</protein>
<evidence type="ECO:0000256" key="5">
    <source>
        <dbReference type="ARBA" id="ARBA00023284"/>
    </source>
</evidence>
<comment type="miscellaneous">
    <text evidence="6">The active site is a conserved redox-active cysteine residue, the peroxidatic cysteine (C(P)), which makes the nucleophilic attack on the peroxide substrate. The peroxide oxidizes the C(P)-SH to cysteine sulfenic acid (C(P)-SOH), which then reacts with another cysteine residue, the resolving cysteine (C(R)), to form a disulfide bridge. The disulfide is subsequently reduced by an appropriate electron donor to complete the catalytic cycle. In this atypical 2-Cys peroxiredoxin, C(R) is present in the same subunit to form an intramolecular disulfide. The disulfide is subsequently reduced by thioredoxin.</text>
</comment>
<name>A0A0B7HAS6_9FLAO</name>
<evidence type="ECO:0000256" key="2">
    <source>
        <dbReference type="ARBA" id="ARBA00022862"/>
    </source>
</evidence>
<dbReference type="HAMAP" id="MF_00269">
    <property type="entry name" value="Tpx"/>
    <property type="match status" value="1"/>
</dbReference>
<comment type="subunit">
    <text evidence="6">Homodimer.</text>
</comment>
<dbReference type="InterPro" id="IPR036249">
    <property type="entry name" value="Thioredoxin-like_sf"/>
</dbReference>
<organism evidence="8 9">
    <name type="scientific">Capnocytophaga cynodegmi</name>
    <dbReference type="NCBI Taxonomy" id="28189"/>
    <lineage>
        <taxon>Bacteria</taxon>
        <taxon>Pseudomonadati</taxon>
        <taxon>Bacteroidota</taxon>
        <taxon>Flavobacteriia</taxon>
        <taxon>Flavobacteriales</taxon>
        <taxon>Flavobacteriaceae</taxon>
        <taxon>Capnocytophaga</taxon>
    </lineage>
</organism>
<feature type="domain" description="Thioredoxin" evidence="7">
    <location>
        <begin position="18"/>
        <end position="165"/>
    </location>
</feature>
<evidence type="ECO:0000256" key="3">
    <source>
        <dbReference type="ARBA" id="ARBA00023002"/>
    </source>
</evidence>
<comment type="function">
    <text evidence="6">Thiol-specific peroxidase that catalyzes the reduction of hydrogen peroxide and organic hydroperoxides to water and alcohols, respectively. Plays a role in cell protection against oxidative stress by detoxifying peroxides.</text>
</comment>
<proteinExistence type="inferred from homology"/>
<evidence type="ECO:0000313" key="8">
    <source>
        <dbReference type="EMBL" id="CEN36445.1"/>
    </source>
</evidence>
<dbReference type="Proteomes" id="UP000038055">
    <property type="component" value="Unassembled WGS sequence"/>
</dbReference>
<dbReference type="InterPro" id="IPR018219">
    <property type="entry name" value="Tpx_CS"/>
</dbReference>
<dbReference type="NCBIfam" id="NF001808">
    <property type="entry name" value="PRK00522.1"/>
    <property type="match status" value="1"/>
</dbReference>
<dbReference type="eggNOG" id="COG2077">
    <property type="taxonomic scope" value="Bacteria"/>
</dbReference>
<dbReference type="PANTHER" id="PTHR43110">
    <property type="entry name" value="THIOL PEROXIDASE"/>
    <property type="match status" value="1"/>
</dbReference>
<gene>
    <name evidence="6 8" type="primary">tpx</name>
    <name evidence="8" type="ORF">CCYN2B_320024</name>
</gene>
<keyword evidence="3 6" id="KW-0560">Oxidoreductase</keyword>
<evidence type="ECO:0000256" key="6">
    <source>
        <dbReference type="HAMAP-Rule" id="MF_00269"/>
    </source>
</evidence>
<dbReference type="SUPFAM" id="SSF52833">
    <property type="entry name" value="Thioredoxin-like"/>
    <property type="match status" value="1"/>
</dbReference>
<comment type="similarity">
    <text evidence="6">Belongs to the peroxiredoxin family. Tpx subfamily.</text>
</comment>
<keyword evidence="4 6" id="KW-1015">Disulfide bond</keyword>
<sequence length="165" mass="17879">MATITLKGNTIHTEGELPKVGNVSPNFTAVSTELAEVSLSNFKGERVVLNIFPSIDTGICAASVRRFHKELSNLKNVKILCVSKDLPFALNRFCGAEGIDNLVMLSDFRGDFGNNYGVTIIDGPLKGLLSRSIIVLDEEGNVIHTEQVSETANEPDYEAALAKLK</sequence>
<keyword evidence="9" id="KW-1185">Reference proteome</keyword>
<dbReference type="RefSeq" id="WP_041992555.1">
    <property type="nucleotide sequence ID" value="NZ_CDOD01000026.1"/>
</dbReference>
<dbReference type="PROSITE" id="PS01265">
    <property type="entry name" value="TPX"/>
    <property type="match status" value="1"/>
</dbReference>
<dbReference type="PROSITE" id="PS51352">
    <property type="entry name" value="THIOREDOXIN_2"/>
    <property type="match status" value="1"/>
</dbReference>
<dbReference type="InterPro" id="IPR013766">
    <property type="entry name" value="Thioredoxin_domain"/>
</dbReference>
<dbReference type="Gene3D" id="3.40.30.10">
    <property type="entry name" value="Glutaredoxin"/>
    <property type="match status" value="1"/>
</dbReference>
<keyword evidence="5 6" id="KW-0676">Redox-active center</keyword>
<dbReference type="GO" id="GO:0008379">
    <property type="term" value="F:thioredoxin peroxidase activity"/>
    <property type="evidence" value="ECO:0007669"/>
    <property type="project" value="UniProtKB-UniRule"/>
</dbReference>
<dbReference type="EMBL" id="CDOD01000026">
    <property type="protein sequence ID" value="CEN36445.1"/>
    <property type="molecule type" value="Genomic_DNA"/>
</dbReference>
<comment type="catalytic activity">
    <reaction evidence="6">
        <text>a hydroperoxide + [thioredoxin]-dithiol = an alcohol + [thioredoxin]-disulfide + H2O</text>
        <dbReference type="Rhea" id="RHEA:62620"/>
        <dbReference type="Rhea" id="RHEA-COMP:10698"/>
        <dbReference type="Rhea" id="RHEA-COMP:10700"/>
        <dbReference type="ChEBI" id="CHEBI:15377"/>
        <dbReference type="ChEBI" id="CHEBI:29950"/>
        <dbReference type="ChEBI" id="CHEBI:30879"/>
        <dbReference type="ChEBI" id="CHEBI:35924"/>
        <dbReference type="ChEBI" id="CHEBI:50058"/>
        <dbReference type="EC" id="1.11.1.24"/>
    </reaction>
</comment>
<evidence type="ECO:0000313" key="9">
    <source>
        <dbReference type="Proteomes" id="UP000038055"/>
    </source>
</evidence>
<keyword evidence="2 6" id="KW-0049">Antioxidant</keyword>
<evidence type="ECO:0000259" key="7">
    <source>
        <dbReference type="PROSITE" id="PS51352"/>
    </source>
</evidence>
<dbReference type="EC" id="1.11.1.24" evidence="6"/>
<feature type="active site" description="Cysteine sulfenic acid (-SOH) intermediate" evidence="6">
    <location>
        <position position="60"/>
    </location>
</feature>
<dbReference type="InterPro" id="IPR002065">
    <property type="entry name" value="TPX"/>
</dbReference>
<keyword evidence="1 6" id="KW-0575">Peroxidase</keyword>
<evidence type="ECO:0000256" key="1">
    <source>
        <dbReference type="ARBA" id="ARBA00022559"/>
    </source>
</evidence>
<reference evidence="9" key="1">
    <citation type="submission" date="2015-01" db="EMBL/GenBank/DDBJ databases">
        <authorList>
            <person name="MANFREDI Pablo"/>
        </authorList>
    </citation>
    <scope>NUCLEOTIDE SEQUENCE [LARGE SCALE GENOMIC DNA]</scope>
    <source>
        <strain evidence="9">Ccyn2B</strain>
    </source>
</reference>
<feature type="disulfide bond" description="Redox-active" evidence="6">
    <location>
        <begin position="60"/>
        <end position="94"/>
    </location>
</feature>
<dbReference type="AlphaFoldDB" id="A0A0B7HAS6"/>
<evidence type="ECO:0000256" key="4">
    <source>
        <dbReference type="ARBA" id="ARBA00023157"/>
    </source>
</evidence>
<dbReference type="CDD" id="cd03014">
    <property type="entry name" value="PRX_Atyp2cys"/>
    <property type="match status" value="1"/>
</dbReference>